<evidence type="ECO:0000256" key="1">
    <source>
        <dbReference type="ARBA" id="ARBA00022729"/>
    </source>
</evidence>
<gene>
    <name evidence="2" type="ORF">COV55_04145</name>
</gene>
<keyword evidence="1" id="KW-0732">Signal</keyword>
<sequence length="207" mass="22764">GDVNNDGQLEIITAPMASGGPHIRVFDDQGRVLFQFFAYEANFHGGVNLAVGDVNNDGKDEIVTAPFSSYVPEIKVFDDHHLIKGNFLAFESSMTAGVKISVGDVNDDGWPEIVAIPAKNAEPKIKLFSLKGTLKGEFLAYNQNLSGGVKVLARDISGDRRPEVLVLPNKGSASLLRIYDWNGTEKDNFYLRPPEDKNGYNFEVLFK</sequence>
<accession>A0A2H0NC22</accession>
<dbReference type="Pfam" id="PF13517">
    <property type="entry name" value="FG-GAP_3"/>
    <property type="match status" value="1"/>
</dbReference>
<dbReference type="EMBL" id="PCWQ01000013">
    <property type="protein sequence ID" value="PIR06449.1"/>
    <property type="molecule type" value="Genomic_DNA"/>
</dbReference>
<evidence type="ECO:0000313" key="2">
    <source>
        <dbReference type="EMBL" id="PIR06449.1"/>
    </source>
</evidence>
<dbReference type="InterPro" id="IPR028994">
    <property type="entry name" value="Integrin_alpha_N"/>
</dbReference>
<name>A0A2H0NC22_9BACT</name>
<dbReference type="PANTHER" id="PTHR46580:SF4">
    <property type="entry name" value="ATP_GTP-BINDING PROTEIN"/>
    <property type="match status" value="1"/>
</dbReference>
<comment type="caution">
    <text evidence="2">The sequence shown here is derived from an EMBL/GenBank/DDBJ whole genome shotgun (WGS) entry which is preliminary data.</text>
</comment>
<dbReference type="InterPro" id="IPR013517">
    <property type="entry name" value="FG-GAP"/>
</dbReference>
<evidence type="ECO:0000313" key="3">
    <source>
        <dbReference type="Proteomes" id="UP000230564"/>
    </source>
</evidence>
<dbReference type="Proteomes" id="UP000230564">
    <property type="component" value="Unassembled WGS sequence"/>
</dbReference>
<protein>
    <recommendedName>
        <fullName evidence="4">VCBS repeat-containing protein</fullName>
    </recommendedName>
</protein>
<dbReference type="SUPFAM" id="SSF69318">
    <property type="entry name" value="Integrin alpha N-terminal domain"/>
    <property type="match status" value="1"/>
</dbReference>
<feature type="non-terminal residue" evidence="2">
    <location>
        <position position="1"/>
    </location>
</feature>
<proteinExistence type="predicted"/>
<evidence type="ECO:0008006" key="4">
    <source>
        <dbReference type="Google" id="ProtNLM"/>
    </source>
</evidence>
<reference evidence="2 3" key="1">
    <citation type="submission" date="2017-09" db="EMBL/GenBank/DDBJ databases">
        <title>Depth-based differentiation of microbial function through sediment-hosted aquifers and enrichment of novel symbionts in the deep terrestrial subsurface.</title>
        <authorList>
            <person name="Probst A.J."/>
            <person name="Ladd B."/>
            <person name="Jarett J.K."/>
            <person name="Geller-Mcgrath D.E."/>
            <person name="Sieber C.M."/>
            <person name="Emerson J.B."/>
            <person name="Anantharaman K."/>
            <person name="Thomas B.C."/>
            <person name="Malmstrom R."/>
            <person name="Stieglmeier M."/>
            <person name="Klingl A."/>
            <person name="Woyke T."/>
            <person name="Ryan C.M."/>
            <person name="Banfield J.F."/>
        </authorList>
    </citation>
    <scope>NUCLEOTIDE SEQUENCE [LARGE SCALE GENOMIC DNA]</scope>
    <source>
        <strain evidence="2">CG11_big_fil_rev_8_21_14_0_20_36_20</strain>
    </source>
</reference>
<organism evidence="2 3">
    <name type="scientific">Candidatus Komeilibacteria bacterium CG11_big_fil_rev_8_21_14_0_20_36_20</name>
    <dbReference type="NCBI Taxonomy" id="1974477"/>
    <lineage>
        <taxon>Bacteria</taxon>
        <taxon>Candidatus Komeiliibacteriota</taxon>
    </lineage>
</organism>
<dbReference type="PANTHER" id="PTHR46580">
    <property type="entry name" value="SENSOR KINASE-RELATED"/>
    <property type="match status" value="1"/>
</dbReference>
<dbReference type="Gene3D" id="2.130.10.130">
    <property type="entry name" value="Integrin alpha, N-terminal"/>
    <property type="match status" value="1"/>
</dbReference>
<dbReference type="AlphaFoldDB" id="A0A2H0NC22"/>